<feature type="transmembrane region" description="Helical" evidence="24">
    <location>
        <begin position="105"/>
        <end position="124"/>
    </location>
</feature>
<dbReference type="Pfam" id="PF01148">
    <property type="entry name" value="CTP_transf_1"/>
    <property type="match status" value="1"/>
</dbReference>
<comment type="caution">
    <text evidence="25">The sequence shown here is derived from an EMBL/GenBank/DDBJ whole genome shotgun (WGS) entry which is preliminary data.</text>
</comment>
<evidence type="ECO:0000256" key="5">
    <source>
        <dbReference type="ARBA" id="ARBA00010185"/>
    </source>
</evidence>
<evidence type="ECO:0000256" key="11">
    <source>
        <dbReference type="ARBA" id="ARBA00022692"/>
    </source>
</evidence>
<feature type="transmembrane region" description="Helical" evidence="24">
    <location>
        <begin position="157"/>
        <end position="176"/>
    </location>
</feature>
<evidence type="ECO:0000256" key="20">
    <source>
        <dbReference type="ARBA" id="ARBA00032253"/>
    </source>
</evidence>
<keyword evidence="14" id="KW-0443">Lipid metabolism</keyword>
<dbReference type="RefSeq" id="WP_282909204.1">
    <property type="nucleotide sequence ID" value="NZ_JAGRPV010000001.1"/>
</dbReference>
<keyword evidence="11 24" id="KW-0812">Transmembrane</keyword>
<accession>A0ABT6THX5</accession>
<evidence type="ECO:0000256" key="17">
    <source>
        <dbReference type="ARBA" id="ARBA00023264"/>
    </source>
</evidence>
<evidence type="ECO:0000256" key="1">
    <source>
        <dbReference type="ARBA" id="ARBA00001698"/>
    </source>
</evidence>
<protein>
    <recommendedName>
        <fullName evidence="7">Phosphatidate cytidylyltransferase</fullName>
        <ecNumber evidence="6">2.7.7.41</ecNumber>
    </recommendedName>
    <alternativeName>
        <fullName evidence="20">CDP-DAG synthase</fullName>
    </alternativeName>
    <alternativeName>
        <fullName evidence="22">CDP-DG synthase</fullName>
    </alternativeName>
    <alternativeName>
        <fullName evidence="18">CDP-diacylglycerol synthase</fullName>
    </alternativeName>
    <alternativeName>
        <fullName evidence="21">CDP-diglyceride pyrophosphorylase</fullName>
    </alternativeName>
    <alternativeName>
        <fullName evidence="23">CDP-diglyceride synthase</fullName>
    </alternativeName>
    <alternativeName>
        <fullName evidence="19">CTP:phosphatidate cytidylyltransferase</fullName>
    </alternativeName>
</protein>
<evidence type="ECO:0000256" key="24">
    <source>
        <dbReference type="SAM" id="Phobius"/>
    </source>
</evidence>
<keyword evidence="10 25" id="KW-0808">Transferase</keyword>
<sequence>MLLTFYVVTLSMIGFFTLTAWLGRKREVVVRGLTLIALQNATCLALWAGYPVFRLYAALVLLAGLLELTRHYRAAGGWRPSAAIPLLALVTAVSAALFLEAAQVGVYVLPTGLALALYTFWAPARQVRSQAFGASFAVLVLALGAGCLALLSKDGAAAIMTFLLLLQMNDAFGLLAGKKFGRTKLFPRISPGKSLEGYIGGAAGVLAGVLMLNGWIPALAGVTVGRQLLIVCFILVLGNMGDLLFSALKRKLGIKDFGSLLPGHGGILDRYDNILFGAPLFALLWGLLP</sequence>
<keyword evidence="8" id="KW-1003">Cell membrane</keyword>
<gene>
    <name evidence="25" type="ORF">KB449_15280</name>
</gene>
<evidence type="ECO:0000256" key="21">
    <source>
        <dbReference type="ARBA" id="ARBA00032396"/>
    </source>
</evidence>
<evidence type="ECO:0000256" key="23">
    <source>
        <dbReference type="ARBA" id="ARBA00033406"/>
    </source>
</evidence>
<keyword evidence="17" id="KW-1208">Phospholipid metabolism</keyword>
<keyword evidence="16" id="KW-0594">Phospholipid biosynthesis</keyword>
<name>A0ABT6THX5_9BACL</name>
<evidence type="ECO:0000256" key="16">
    <source>
        <dbReference type="ARBA" id="ARBA00023209"/>
    </source>
</evidence>
<keyword evidence="26" id="KW-1185">Reference proteome</keyword>
<comment type="subcellular location">
    <subcellularLocation>
        <location evidence="2">Cell membrane</location>
        <topology evidence="2">Multi-pass membrane protein</topology>
    </subcellularLocation>
</comment>
<evidence type="ECO:0000256" key="9">
    <source>
        <dbReference type="ARBA" id="ARBA00022516"/>
    </source>
</evidence>
<keyword evidence="12 25" id="KW-0548">Nucleotidyltransferase</keyword>
<feature type="transmembrane region" description="Helical" evidence="24">
    <location>
        <begin position="131"/>
        <end position="151"/>
    </location>
</feature>
<proteinExistence type="inferred from homology"/>
<feature type="transmembrane region" description="Helical" evidence="24">
    <location>
        <begin position="197"/>
        <end position="216"/>
    </location>
</feature>
<keyword evidence="15 24" id="KW-0472">Membrane</keyword>
<evidence type="ECO:0000256" key="6">
    <source>
        <dbReference type="ARBA" id="ARBA00012487"/>
    </source>
</evidence>
<reference evidence="25" key="1">
    <citation type="submission" date="2023-04" db="EMBL/GenBank/DDBJ databases">
        <title>Comparative genomic analysis of Cohnella hashimotonis sp. nov., isolated from the International Space Station.</title>
        <authorList>
            <person name="Venkateswaran K."/>
            <person name="Simpson A."/>
        </authorList>
    </citation>
    <scope>NUCLEOTIDE SEQUENCE</scope>
    <source>
        <strain evidence="25">F6_2S_P_1</strain>
    </source>
</reference>
<dbReference type="EMBL" id="JAGRPV010000001">
    <property type="protein sequence ID" value="MDI4646340.1"/>
    <property type="molecule type" value="Genomic_DNA"/>
</dbReference>
<feature type="transmembrane region" description="Helical" evidence="24">
    <location>
        <begin position="6"/>
        <end position="23"/>
    </location>
</feature>
<comment type="pathway">
    <text evidence="4">Lipid metabolism.</text>
</comment>
<evidence type="ECO:0000256" key="12">
    <source>
        <dbReference type="ARBA" id="ARBA00022695"/>
    </source>
</evidence>
<dbReference type="Proteomes" id="UP001161691">
    <property type="component" value="Unassembled WGS sequence"/>
</dbReference>
<evidence type="ECO:0000256" key="7">
    <source>
        <dbReference type="ARBA" id="ARBA00019373"/>
    </source>
</evidence>
<evidence type="ECO:0000256" key="19">
    <source>
        <dbReference type="ARBA" id="ARBA00031825"/>
    </source>
</evidence>
<dbReference type="EC" id="2.7.7.41" evidence="6"/>
<comment type="pathway">
    <text evidence="3">Phospholipid metabolism; CDP-diacylglycerol biosynthesis; CDP-diacylglycerol from sn-glycerol 3-phosphate: step 3/3.</text>
</comment>
<evidence type="ECO:0000256" key="10">
    <source>
        <dbReference type="ARBA" id="ARBA00022679"/>
    </source>
</evidence>
<dbReference type="PANTHER" id="PTHR46382:SF1">
    <property type="entry name" value="PHOSPHATIDATE CYTIDYLYLTRANSFERASE"/>
    <property type="match status" value="1"/>
</dbReference>
<feature type="transmembrane region" description="Helical" evidence="24">
    <location>
        <begin position="53"/>
        <end position="69"/>
    </location>
</feature>
<keyword evidence="13 24" id="KW-1133">Transmembrane helix</keyword>
<evidence type="ECO:0000256" key="2">
    <source>
        <dbReference type="ARBA" id="ARBA00004651"/>
    </source>
</evidence>
<evidence type="ECO:0000256" key="8">
    <source>
        <dbReference type="ARBA" id="ARBA00022475"/>
    </source>
</evidence>
<dbReference type="GO" id="GO:0004605">
    <property type="term" value="F:phosphatidate cytidylyltransferase activity"/>
    <property type="evidence" value="ECO:0007669"/>
    <property type="project" value="UniProtKB-EC"/>
</dbReference>
<evidence type="ECO:0000313" key="26">
    <source>
        <dbReference type="Proteomes" id="UP001161691"/>
    </source>
</evidence>
<evidence type="ECO:0000256" key="13">
    <source>
        <dbReference type="ARBA" id="ARBA00022989"/>
    </source>
</evidence>
<comment type="similarity">
    <text evidence="5">Belongs to the CDS family.</text>
</comment>
<feature type="transmembrane region" description="Helical" evidence="24">
    <location>
        <begin position="228"/>
        <end position="248"/>
    </location>
</feature>
<evidence type="ECO:0000256" key="4">
    <source>
        <dbReference type="ARBA" id="ARBA00005189"/>
    </source>
</evidence>
<dbReference type="PANTHER" id="PTHR46382">
    <property type="entry name" value="PHOSPHATIDATE CYTIDYLYLTRANSFERASE"/>
    <property type="match status" value="1"/>
</dbReference>
<keyword evidence="9" id="KW-0444">Lipid biosynthesis</keyword>
<feature type="transmembrane region" description="Helical" evidence="24">
    <location>
        <begin position="81"/>
        <end position="99"/>
    </location>
</feature>
<evidence type="ECO:0000256" key="18">
    <source>
        <dbReference type="ARBA" id="ARBA00029893"/>
    </source>
</evidence>
<evidence type="ECO:0000256" key="14">
    <source>
        <dbReference type="ARBA" id="ARBA00023098"/>
    </source>
</evidence>
<evidence type="ECO:0000313" key="25">
    <source>
        <dbReference type="EMBL" id="MDI4646340.1"/>
    </source>
</evidence>
<evidence type="ECO:0000256" key="15">
    <source>
        <dbReference type="ARBA" id="ARBA00023136"/>
    </source>
</evidence>
<evidence type="ECO:0000256" key="22">
    <source>
        <dbReference type="ARBA" id="ARBA00032743"/>
    </source>
</evidence>
<comment type="catalytic activity">
    <reaction evidence="1">
        <text>a 1,2-diacyl-sn-glycero-3-phosphate + CTP + H(+) = a CDP-1,2-diacyl-sn-glycerol + diphosphate</text>
        <dbReference type="Rhea" id="RHEA:16229"/>
        <dbReference type="ChEBI" id="CHEBI:15378"/>
        <dbReference type="ChEBI" id="CHEBI:33019"/>
        <dbReference type="ChEBI" id="CHEBI:37563"/>
        <dbReference type="ChEBI" id="CHEBI:58332"/>
        <dbReference type="ChEBI" id="CHEBI:58608"/>
        <dbReference type="EC" id="2.7.7.41"/>
    </reaction>
</comment>
<evidence type="ECO:0000256" key="3">
    <source>
        <dbReference type="ARBA" id="ARBA00005119"/>
    </source>
</evidence>
<organism evidence="25 26">
    <name type="scientific">Cohnella hashimotonis</name>
    <dbReference type="NCBI Taxonomy" id="2826895"/>
    <lineage>
        <taxon>Bacteria</taxon>
        <taxon>Bacillati</taxon>
        <taxon>Bacillota</taxon>
        <taxon>Bacilli</taxon>
        <taxon>Bacillales</taxon>
        <taxon>Paenibacillaceae</taxon>
        <taxon>Cohnella</taxon>
    </lineage>
</organism>